<evidence type="ECO:0000313" key="3">
    <source>
        <dbReference type="Proteomes" id="UP000756710"/>
    </source>
</evidence>
<accession>A0ABS4N9X9</accession>
<comment type="caution">
    <text evidence="2">The sequence shown here is derived from an EMBL/GenBank/DDBJ whole genome shotgun (WGS) entry which is preliminary data.</text>
</comment>
<reference evidence="2 3" key="1">
    <citation type="submission" date="2021-03" db="EMBL/GenBank/DDBJ databases">
        <title>Genomic Encyclopedia of Type Strains, Phase IV (KMG-IV): sequencing the most valuable type-strain genomes for metagenomic binning, comparative biology and taxonomic classification.</title>
        <authorList>
            <person name="Goeker M."/>
        </authorList>
    </citation>
    <scope>NUCLEOTIDE SEQUENCE [LARGE SCALE GENOMIC DNA]</scope>
    <source>
        <strain evidence="2 3">DSM 41954</strain>
    </source>
</reference>
<dbReference type="Proteomes" id="UP000756710">
    <property type="component" value="Unassembled WGS sequence"/>
</dbReference>
<name>A0ABS4N9X9_9ACTN</name>
<feature type="compositionally biased region" description="Low complexity" evidence="1">
    <location>
        <begin position="90"/>
        <end position="106"/>
    </location>
</feature>
<keyword evidence="3" id="KW-1185">Reference proteome</keyword>
<organism evidence="2 3">
    <name type="scientific">Streptomyces iranensis</name>
    <dbReference type="NCBI Taxonomy" id="576784"/>
    <lineage>
        <taxon>Bacteria</taxon>
        <taxon>Bacillati</taxon>
        <taxon>Actinomycetota</taxon>
        <taxon>Actinomycetes</taxon>
        <taxon>Kitasatosporales</taxon>
        <taxon>Streptomycetaceae</taxon>
        <taxon>Streptomyces</taxon>
        <taxon>Streptomyces violaceusniger group</taxon>
    </lineage>
</organism>
<proteinExistence type="predicted"/>
<feature type="region of interest" description="Disordered" evidence="1">
    <location>
        <begin position="1"/>
        <end position="130"/>
    </location>
</feature>
<gene>
    <name evidence="2" type="ORF">J2Z30_009290</name>
</gene>
<evidence type="ECO:0000256" key="1">
    <source>
        <dbReference type="SAM" id="MobiDB-lite"/>
    </source>
</evidence>
<protein>
    <submittedName>
        <fullName evidence="2">Uncharacterized protein</fullName>
    </submittedName>
</protein>
<dbReference type="EMBL" id="JAGGLR010000038">
    <property type="protein sequence ID" value="MBP2068221.1"/>
    <property type="molecule type" value="Genomic_DNA"/>
</dbReference>
<evidence type="ECO:0000313" key="2">
    <source>
        <dbReference type="EMBL" id="MBP2068221.1"/>
    </source>
</evidence>
<sequence length="130" mass="13140">MQRQTGRTPAHVRVARTGSGAEPRFRSAPAPGEAGADRRRGHSPTDAPTAPPAMQPGPGAKPQLREPAASATSRQTPPGLREAQQNLKQPATANSAKANASTASPTGGTPLMSPLNPGAWGEAPVVGRGG</sequence>